<evidence type="ECO:0000256" key="4">
    <source>
        <dbReference type="ARBA" id="ARBA00022679"/>
    </source>
</evidence>
<dbReference type="NCBIfam" id="NF005298">
    <property type="entry name" value="PRK06826.1"/>
    <property type="match status" value="1"/>
</dbReference>
<dbReference type="InterPro" id="IPR041931">
    <property type="entry name" value="DNA_pol3_alpha_thumb_dom"/>
</dbReference>
<dbReference type="PANTHER" id="PTHR32294:SF0">
    <property type="entry name" value="DNA POLYMERASE III SUBUNIT ALPHA"/>
    <property type="match status" value="1"/>
</dbReference>
<dbReference type="InterPro" id="IPR040982">
    <property type="entry name" value="DNA_pol3_finger"/>
</dbReference>
<comment type="caution">
    <text evidence="11">The sequence shown here is derived from an EMBL/GenBank/DDBJ whole genome shotgun (WGS) entry which is preliminary data.</text>
</comment>
<feature type="region of interest" description="Disordered" evidence="9">
    <location>
        <begin position="1134"/>
        <end position="1157"/>
    </location>
</feature>
<evidence type="ECO:0000313" key="12">
    <source>
        <dbReference type="Proteomes" id="UP000777784"/>
    </source>
</evidence>
<gene>
    <name evidence="11" type="ORF">KJ970_01635</name>
</gene>
<dbReference type="InterPro" id="IPR011708">
    <property type="entry name" value="DNA_pol3_alpha_NTPase_dom"/>
</dbReference>
<comment type="catalytic activity">
    <reaction evidence="8">
        <text>DNA(n) + a 2'-deoxyribonucleoside 5'-triphosphate = DNA(n+1) + diphosphate</text>
        <dbReference type="Rhea" id="RHEA:22508"/>
        <dbReference type="Rhea" id="RHEA-COMP:17339"/>
        <dbReference type="Rhea" id="RHEA-COMP:17340"/>
        <dbReference type="ChEBI" id="CHEBI:33019"/>
        <dbReference type="ChEBI" id="CHEBI:61560"/>
        <dbReference type="ChEBI" id="CHEBI:173112"/>
        <dbReference type="EC" id="2.7.7.7"/>
    </reaction>
</comment>
<keyword evidence="4 11" id="KW-0808">Transferase</keyword>
<dbReference type="AlphaFoldDB" id="A0A948W528"/>
<keyword evidence="5 11" id="KW-0548">Nucleotidyltransferase</keyword>
<dbReference type="Pfam" id="PF07733">
    <property type="entry name" value="DNA_pol3_alpha"/>
    <property type="match status" value="1"/>
</dbReference>
<dbReference type="GO" id="GO:0005737">
    <property type="term" value="C:cytoplasm"/>
    <property type="evidence" value="ECO:0007669"/>
    <property type="project" value="UniProtKB-SubCell"/>
</dbReference>
<organism evidence="11 12">
    <name type="scientific">Eiseniibacteriota bacterium</name>
    <dbReference type="NCBI Taxonomy" id="2212470"/>
    <lineage>
        <taxon>Bacteria</taxon>
        <taxon>Candidatus Eiseniibacteriota</taxon>
    </lineage>
</organism>
<evidence type="ECO:0000259" key="10">
    <source>
        <dbReference type="SMART" id="SM00481"/>
    </source>
</evidence>
<dbReference type="InterPro" id="IPR004013">
    <property type="entry name" value="PHP_dom"/>
</dbReference>
<dbReference type="Pfam" id="PF17657">
    <property type="entry name" value="DNA_pol3_finger"/>
    <property type="match status" value="1"/>
</dbReference>
<dbReference type="GO" id="GO:0006260">
    <property type="term" value="P:DNA replication"/>
    <property type="evidence" value="ECO:0007669"/>
    <property type="project" value="UniProtKB-KW"/>
</dbReference>
<evidence type="ECO:0000313" key="11">
    <source>
        <dbReference type="EMBL" id="MBU2689605.1"/>
    </source>
</evidence>
<dbReference type="Pfam" id="PF14579">
    <property type="entry name" value="HHH_6"/>
    <property type="match status" value="1"/>
</dbReference>
<evidence type="ECO:0000256" key="8">
    <source>
        <dbReference type="ARBA" id="ARBA00049244"/>
    </source>
</evidence>
<dbReference type="EMBL" id="JAHJDP010000012">
    <property type="protein sequence ID" value="MBU2689605.1"/>
    <property type="molecule type" value="Genomic_DNA"/>
</dbReference>
<dbReference type="PANTHER" id="PTHR32294">
    <property type="entry name" value="DNA POLYMERASE III SUBUNIT ALPHA"/>
    <property type="match status" value="1"/>
</dbReference>
<comment type="subcellular location">
    <subcellularLocation>
        <location evidence="1">Cytoplasm</location>
    </subcellularLocation>
</comment>
<reference evidence="11" key="1">
    <citation type="submission" date="2021-05" db="EMBL/GenBank/DDBJ databases">
        <title>Energy efficiency and biological interactions define the core microbiome of deep oligotrophic groundwater.</title>
        <authorList>
            <person name="Mehrshad M."/>
            <person name="Lopez-Fernandez M."/>
            <person name="Bell E."/>
            <person name="Bernier-Latmani R."/>
            <person name="Bertilsson S."/>
            <person name="Dopson M."/>
        </authorList>
    </citation>
    <scope>NUCLEOTIDE SEQUENCE</scope>
    <source>
        <strain evidence="11">Modern_marine.mb.64</strain>
    </source>
</reference>
<dbReference type="SMART" id="SM00481">
    <property type="entry name" value="POLIIIAc"/>
    <property type="match status" value="1"/>
</dbReference>
<evidence type="ECO:0000256" key="5">
    <source>
        <dbReference type="ARBA" id="ARBA00022695"/>
    </source>
</evidence>
<dbReference type="InterPro" id="IPR029460">
    <property type="entry name" value="DNAPol_HHH"/>
</dbReference>
<evidence type="ECO:0000256" key="3">
    <source>
        <dbReference type="ARBA" id="ARBA00019114"/>
    </source>
</evidence>
<dbReference type="CDD" id="cd04485">
    <property type="entry name" value="DnaE_OBF"/>
    <property type="match status" value="1"/>
</dbReference>
<sequence length="1157" mass="129539">MYSLLDGVSKIPDLIQRAKEFGMPSIAMTDHGNLFGAVSFYEEACKNGIQPIIGMEAYVAPGSRFDRSETRRSRPSHLVLLAQNETGYKNLMCLSSLSYLEGFYYKPRIDRELLKSHAEGLVALGGCLAGDVNTLLRMGRLEEAEQRALEYRELFDGRFYLELMDHGMAQQKEVIPLLVELGRRLKIPLVASNDCHYLDRDHAEAHDVLLCIQTGKTLDDPRRTLRFQTSEMYFKSPLEMQELFSAYPDALENTLRIAESCSLELELGRLKLPHFPCPEGFKNLEEYLAHLCREGAVERFGACEGEVLERLEYELRVIREMDYAGYFLIVHDFIAFARREGIPVGPGRGSAAGSLVAYTLRITNIDPLKYGLIFERFLNPQRVTMPDIDIDFADKDRPRIIRYVVERYGEKNVSQIITFGTMAARAVIRDVGRVLGFPYGDVDKLAKMIPAEPGMTLEKAFEQNPELPQATQADPQLGRLMRIARVLEGTNRHASTHAAGIVISPKPLLETVPLYKTNEAEVTTQFDMSASERIGLLKIDLLGLRTLTVIKDALELIRNNQGVDIDIDGIPLEDPAVFQLMGRGDTVGVFQFESAGMVENLRKLKPEVLEDLIAMNGLYRPGPLRSGMVDDFIQRKRGRKEIRYEHPKLEAILKDTYGVIVFQEQVMRIASELAGYSLGESDLLRRGMAKKKEEIMEEQKAFFVEKAVERKTSSSTATRIFEQMAHFAGYGFNRSHSAGYALVAYQTAYLKAHYPVEFMAASMTSEMSNSDRLKILLADCRRQGITVRPPDLHKSRSGFHVEGETIWFGLEAVKGVGHGAVEGILHTREREGAFQSLFHLIEHVDPGVLNKKAMESLIQAGGLDALSPNRAQLMAGLPIAMEWGARLRKDRIVGQSSLFGDGNAVGGRVPSLPDVEDWSPEEKLRREREVLGFYLTGHPLDAFGDLTRALGVQQISQMQGLPQGRKVTISGIATGIQHRIDKKGQPIAFFQIDDGSGTCECQCFANAYKDWGEYLVSDRPIHIRGKVRSEEEAELRITIDELSPLEEIFSSDSLSLHLAVHPEMEEGDLQELRRAMVQYPGPVPVFLRVDQGDGHQILIRLRSLSIRPEPELLQTLQDISGVDRVRLCIKDENGGRSAAPKRKDTVPEEAGGAATLS</sequence>
<dbReference type="GO" id="GO:0003676">
    <property type="term" value="F:nucleic acid binding"/>
    <property type="evidence" value="ECO:0007669"/>
    <property type="project" value="InterPro"/>
</dbReference>
<keyword evidence="6" id="KW-0235">DNA replication</keyword>
<dbReference type="GO" id="GO:0003887">
    <property type="term" value="F:DNA-directed DNA polymerase activity"/>
    <property type="evidence" value="ECO:0007669"/>
    <property type="project" value="UniProtKB-KW"/>
</dbReference>
<dbReference type="GO" id="GO:0008408">
    <property type="term" value="F:3'-5' exonuclease activity"/>
    <property type="evidence" value="ECO:0007669"/>
    <property type="project" value="InterPro"/>
</dbReference>
<dbReference type="InterPro" id="IPR004365">
    <property type="entry name" value="NA-bd_OB_tRNA"/>
</dbReference>
<evidence type="ECO:0000256" key="6">
    <source>
        <dbReference type="ARBA" id="ARBA00022705"/>
    </source>
</evidence>
<dbReference type="InterPro" id="IPR003141">
    <property type="entry name" value="Pol/His_phosphatase_N"/>
</dbReference>
<dbReference type="CDD" id="cd12113">
    <property type="entry name" value="PHP_PolIIIA_DnaE3"/>
    <property type="match status" value="1"/>
</dbReference>
<evidence type="ECO:0000256" key="1">
    <source>
        <dbReference type="ARBA" id="ARBA00004496"/>
    </source>
</evidence>
<evidence type="ECO:0000256" key="2">
    <source>
        <dbReference type="ARBA" id="ARBA00012417"/>
    </source>
</evidence>
<name>A0A948W528_UNCEI</name>
<proteinExistence type="predicted"/>
<protein>
    <recommendedName>
        <fullName evidence="3">DNA polymerase III subunit alpha</fullName>
        <ecNumber evidence="2">2.7.7.7</ecNumber>
    </recommendedName>
</protein>
<dbReference type="Gene3D" id="1.10.150.870">
    <property type="match status" value="1"/>
</dbReference>
<dbReference type="Pfam" id="PF02811">
    <property type="entry name" value="PHP"/>
    <property type="match status" value="1"/>
</dbReference>
<dbReference type="Gene3D" id="3.20.20.140">
    <property type="entry name" value="Metal-dependent hydrolases"/>
    <property type="match status" value="1"/>
</dbReference>
<dbReference type="NCBIfam" id="TIGR00594">
    <property type="entry name" value="polc"/>
    <property type="match status" value="1"/>
</dbReference>
<dbReference type="Gene3D" id="1.10.10.1600">
    <property type="entry name" value="Bacterial DNA polymerase III alpha subunit, thumb domain"/>
    <property type="match status" value="1"/>
</dbReference>
<dbReference type="Pfam" id="PF01336">
    <property type="entry name" value="tRNA_anti-codon"/>
    <property type="match status" value="1"/>
</dbReference>
<feature type="domain" description="Polymerase/histidinol phosphatase N-terminal" evidence="10">
    <location>
        <begin position="2"/>
        <end position="61"/>
    </location>
</feature>
<dbReference type="SUPFAM" id="SSF89550">
    <property type="entry name" value="PHP domain-like"/>
    <property type="match status" value="1"/>
</dbReference>
<keyword evidence="7" id="KW-0239">DNA-directed DNA polymerase</keyword>
<evidence type="ECO:0000256" key="9">
    <source>
        <dbReference type="SAM" id="MobiDB-lite"/>
    </source>
</evidence>
<dbReference type="NCBIfam" id="NF004226">
    <property type="entry name" value="PRK05673.1"/>
    <property type="match status" value="1"/>
</dbReference>
<accession>A0A948W528</accession>
<dbReference type="EC" id="2.7.7.7" evidence="2"/>
<dbReference type="InterPro" id="IPR004805">
    <property type="entry name" value="DnaE2/DnaE/PolC"/>
</dbReference>
<dbReference type="InterPro" id="IPR016195">
    <property type="entry name" value="Pol/histidinol_Pase-like"/>
</dbReference>
<dbReference type="Proteomes" id="UP000777784">
    <property type="component" value="Unassembled WGS sequence"/>
</dbReference>
<evidence type="ECO:0000256" key="7">
    <source>
        <dbReference type="ARBA" id="ARBA00022932"/>
    </source>
</evidence>